<proteinExistence type="predicted"/>
<comment type="caution">
    <text evidence="1">The sequence shown here is derived from an EMBL/GenBank/DDBJ whole genome shotgun (WGS) entry which is preliminary data.</text>
</comment>
<protein>
    <submittedName>
        <fullName evidence="1">Uncharacterized protein</fullName>
    </submittedName>
</protein>
<dbReference type="EMBL" id="MU251398">
    <property type="protein sequence ID" value="KAG9236851.1"/>
    <property type="molecule type" value="Genomic_DNA"/>
</dbReference>
<evidence type="ECO:0000313" key="2">
    <source>
        <dbReference type="Proteomes" id="UP000824998"/>
    </source>
</evidence>
<name>A0A9P8C974_9HELO</name>
<organism evidence="1 2">
    <name type="scientific">Amylocarpus encephaloides</name>
    <dbReference type="NCBI Taxonomy" id="45428"/>
    <lineage>
        <taxon>Eukaryota</taxon>
        <taxon>Fungi</taxon>
        <taxon>Dikarya</taxon>
        <taxon>Ascomycota</taxon>
        <taxon>Pezizomycotina</taxon>
        <taxon>Leotiomycetes</taxon>
        <taxon>Helotiales</taxon>
        <taxon>Helotiales incertae sedis</taxon>
        <taxon>Amylocarpus</taxon>
    </lineage>
</organism>
<dbReference type="Proteomes" id="UP000824998">
    <property type="component" value="Unassembled WGS sequence"/>
</dbReference>
<gene>
    <name evidence="1" type="ORF">BJ875DRAFT_523747</name>
</gene>
<reference evidence="1" key="1">
    <citation type="journal article" date="2021" name="IMA Fungus">
        <title>Genomic characterization of three marine fungi, including Emericellopsis atlantica sp. nov. with signatures of a generalist lifestyle and marine biomass degradation.</title>
        <authorList>
            <person name="Hagestad O.C."/>
            <person name="Hou L."/>
            <person name="Andersen J.H."/>
            <person name="Hansen E.H."/>
            <person name="Altermark B."/>
            <person name="Li C."/>
            <person name="Kuhnert E."/>
            <person name="Cox R.J."/>
            <person name="Crous P.W."/>
            <person name="Spatafora J.W."/>
            <person name="Lail K."/>
            <person name="Amirebrahimi M."/>
            <person name="Lipzen A."/>
            <person name="Pangilinan J."/>
            <person name="Andreopoulos W."/>
            <person name="Hayes R.D."/>
            <person name="Ng V."/>
            <person name="Grigoriev I.V."/>
            <person name="Jackson S.A."/>
            <person name="Sutton T.D.S."/>
            <person name="Dobson A.D.W."/>
            <person name="Rama T."/>
        </authorList>
    </citation>
    <scope>NUCLEOTIDE SEQUENCE</scope>
    <source>
        <strain evidence="1">TRa018bII</strain>
    </source>
</reference>
<sequence length="520" mass="57157">MLNNEKSPQHPSQLSNISPTVSIIAMDQLRSGIPSMEALASSNPNFLLAIDVSTNPSWRNCQKGYQPVCDKFSTAWHGNRASGTSHDTRMKAAVFSVIEEVLGAFASVLVYPVAMTSPLEYDKAEETEDTEEIQHVLVVVIQRDQKHLAVHLADKIHEVICQHPVIGVPKLLVVEKQNLRATLDLDGKDLSESILAQYQTPPLPGTSISPKDLGPVGTLAFYVHYTSLSGVQNDRKYAVATKHTFPSLPSGGFSLSLLGQSGSVFKAVAPHQLDGEVTRQGLQSEQVYLKAHPSPVNNLKLKEVEETIQRANDYKSNLGDVVACSGISSLSGNYPDWVCILVQQGNNHHPAESLFDNASGFRNCKLYGKSAQNLAWISKTREHFSTGPSLLPERDCFFKPFQKGEIVLKPPTRTSSWRSGQYFGEFDVLQHGKKYKEHFFGGSGKASGRSLSEGGYSGRMIIDTDYQVVGKLWGGGSESTLPDWGGFTWVTLLEDDLRGMEKVMGIEPRSLKLMRGMGDY</sequence>
<keyword evidence="2" id="KW-1185">Reference proteome</keyword>
<accession>A0A9P8C974</accession>
<evidence type="ECO:0000313" key="1">
    <source>
        <dbReference type="EMBL" id="KAG9236851.1"/>
    </source>
</evidence>
<dbReference type="AlphaFoldDB" id="A0A9P8C974"/>